<protein>
    <submittedName>
        <fullName evidence="1">Uncharacterized protein</fullName>
    </submittedName>
</protein>
<reference evidence="2" key="1">
    <citation type="journal article" date="2022" name="Mol. Ecol. Resour.">
        <title>The genomes of chicory, endive, great burdock and yacon provide insights into Asteraceae palaeo-polyploidization history and plant inulin production.</title>
        <authorList>
            <person name="Fan W."/>
            <person name="Wang S."/>
            <person name="Wang H."/>
            <person name="Wang A."/>
            <person name="Jiang F."/>
            <person name="Liu H."/>
            <person name="Zhao H."/>
            <person name="Xu D."/>
            <person name="Zhang Y."/>
        </authorList>
    </citation>
    <scope>NUCLEOTIDE SEQUENCE [LARGE SCALE GENOMIC DNA]</scope>
    <source>
        <strain evidence="2">cv. Yunnan</strain>
    </source>
</reference>
<comment type="caution">
    <text evidence="1">The sequence shown here is derived from an EMBL/GenBank/DDBJ whole genome shotgun (WGS) entry which is preliminary data.</text>
</comment>
<keyword evidence="2" id="KW-1185">Reference proteome</keyword>
<accession>A0ACB9JYW5</accession>
<reference evidence="1 2" key="2">
    <citation type="journal article" date="2022" name="Mol. Ecol. Resour.">
        <title>The genomes of chicory, endive, great burdock and yacon provide insights into Asteraceae paleo-polyploidization history and plant inulin production.</title>
        <authorList>
            <person name="Fan W."/>
            <person name="Wang S."/>
            <person name="Wang H."/>
            <person name="Wang A."/>
            <person name="Jiang F."/>
            <person name="Liu H."/>
            <person name="Zhao H."/>
            <person name="Xu D."/>
            <person name="Zhang Y."/>
        </authorList>
    </citation>
    <scope>NUCLEOTIDE SEQUENCE [LARGE SCALE GENOMIC DNA]</scope>
    <source>
        <strain evidence="2">cv. Yunnan</strain>
        <tissue evidence="1">Leaves</tissue>
    </source>
</reference>
<name>A0ACB9JYW5_9ASTR</name>
<sequence length="89" mass="9876">MNINDHIQSVLEDSANNSGTYDENRDLENESENDNSGGDAKNDKEEPEEPQGENDNCAGDDQEQEEETGDPQVNAEIQNVDEKGKTFKC</sequence>
<evidence type="ECO:0000313" key="1">
    <source>
        <dbReference type="EMBL" id="KAI3825222.1"/>
    </source>
</evidence>
<gene>
    <name evidence="1" type="ORF">L1987_06700</name>
</gene>
<organism evidence="1 2">
    <name type="scientific">Smallanthus sonchifolius</name>
    <dbReference type="NCBI Taxonomy" id="185202"/>
    <lineage>
        <taxon>Eukaryota</taxon>
        <taxon>Viridiplantae</taxon>
        <taxon>Streptophyta</taxon>
        <taxon>Embryophyta</taxon>
        <taxon>Tracheophyta</taxon>
        <taxon>Spermatophyta</taxon>
        <taxon>Magnoliopsida</taxon>
        <taxon>eudicotyledons</taxon>
        <taxon>Gunneridae</taxon>
        <taxon>Pentapetalae</taxon>
        <taxon>asterids</taxon>
        <taxon>campanulids</taxon>
        <taxon>Asterales</taxon>
        <taxon>Asteraceae</taxon>
        <taxon>Asteroideae</taxon>
        <taxon>Heliantheae alliance</taxon>
        <taxon>Millerieae</taxon>
        <taxon>Smallanthus</taxon>
    </lineage>
</organism>
<proteinExistence type="predicted"/>
<dbReference type="Proteomes" id="UP001056120">
    <property type="component" value="Linkage Group LG02"/>
</dbReference>
<evidence type="ECO:0000313" key="2">
    <source>
        <dbReference type="Proteomes" id="UP001056120"/>
    </source>
</evidence>
<dbReference type="EMBL" id="CM042019">
    <property type="protein sequence ID" value="KAI3825222.1"/>
    <property type="molecule type" value="Genomic_DNA"/>
</dbReference>